<dbReference type="Proteomes" id="UP000320707">
    <property type="component" value="Unassembled WGS sequence"/>
</dbReference>
<dbReference type="InterPro" id="IPR002347">
    <property type="entry name" value="SDR_fam"/>
</dbReference>
<dbReference type="EMBL" id="SRMI01000007">
    <property type="protein sequence ID" value="TVY65819.1"/>
    <property type="molecule type" value="Genomic_DNA"/>
</dbReference>
<keyword evidence="3" id="KW-0560">Oxidoreductase</keyword>
<dbReference type="InterPro" id="IPR051122">
    <property type="entry name" value="SDR_DHRS6-like"/>
</dbReference>
<protein>
    <submittedName>
        <fullName evidence="4">Short-chain dehydrogenase/reductase ATR9</fullName>
    </submittedName>
</protein>
<organism evidence="4 5">
    <name type="scientific">Fusarium oxysporum f. sp. cubense</name>
    <dbReference type="NCBI Taxonomy" id="61366"/>
    <lineage>
        <taxon>Eukaryota</taxon>
        <taxon>Fungi</taxon>
        <taxon>Dikarya</taxon>
        <taxon>Ascomycota</taxon>
        <taxon>Pezizomycotina</taxon>
        <taxon>Sordariomycetes</taxon>
        <taxon>Hypocreomycetidae</taxon>
        <taxon>Hypocreales</taxon>
        <taxon>Nectriaceae</taxon>
        <taxon>Fusarium</taxon>
        <taxon>Fusarium oxysporum species complex</taxon>
    </lineage>
</organism>
<dbReference type="AlphaFoldDB" id="A0A559KZA2"/>
<keyword evidence="2" id="KW-0521">NADP</keyword>
<dbReference type="SUPFAM" id="SSF51735">
    <property type="entry name" value="NAD(P)-binding Rossmann-fold domains"/>
    <property type="match status" value="1"/>
</dbReference>
<dbReference type="PANTHER" id="PTHR43477:SF1">
    <property type="entry name" value="DIHYDROANTICAPSIN 7-DEHYDROGENASE"/>
    <property type="match status" value="1"/>
</dbReference>
<dbReference type="InterPro" id="IPR036291">
    <property type="entry name" value="NAD(P)-bd_dom_sf"/>
</dbReference>
<comment type="similarity">
    <text evidence="1">Belongs to the short-chain dehydrogenases/reductases (SDR) family.</text>
</comment>
<evidence type="ECO:0000256" key="2">
    <source>
        <dbReference type="ARBA" id="ARBA00022857"/>
    </source>
</evidence>
<dbReference type="PANTHER" id="PTHR43477">
    <property type="entry name" value="DIHYDROANTICAPSIN 7-DEHYDROGENASE"/>
    <property type="match status" value="1"/>
</dbReference>
<evidence type="ECO:0000313" key="4">
    <source>
        <dbReference type="EMBL" id="TVY65819.1"/>
    </source>
</evidence>
<evidence type="ECO:0000256" key="3">
    <source>
        <dbReference type="ARBA" id="ARBA00023002"/>
    </source>
</evidence>
<dbReference type="GO" id="GO:0016491">
    <property type="term" value="F:oxidoreductase activity"/>
    <property type="evidence" value="ECO:0007669"/>
    <property type="project" value="UniProtKB-KW"/>
</dbReference>
<dbReference type="Gene3D" id="3.40.50.720">
    <property type="entry name" value="NAD(P)-binding Rossmann-like Domain"/>
    <property type="match status" value="1"/>
</dbReference>
<gene>
    <name evidence="4" type="primary">ATR9-0</name>
    <name evidence="4" type="ORF">Focb16_v009912</name>
</gene>
<dbReference type="Pfam" id="PF23441">
    <property type="entry name" value="SDR"/>
    <property type="match status" value="1"/>
</dbReference>
<name>A0A559KZA2_FUSOC</name>
<proteinExistence type="inferred from homology"/>
<dbReference type="CDD" id="cd05233">
    <property type="entry name" value="SDR_c"/>
    <property type="match status" value="1"/>
</dbReference>
<reference evidence="4 5" key="1">
    <citation type="journal article" date="2019" name="Microbiol. Resour. Announc.">
        <title>High-quality draft genome sequence of Fusarium oxysporum f. sp. cubense strain 160527, a causal agent of Panama disease.</title>
        <authorList>
            <person name="Asai S."/>
            <person name="Ayukawa Y."/>
            <person name="Gan P."/>
            <person name="Masuda S."/>
            <person name="Komatsu K."/>
            <person name="Shirasu K."/>
            <person name="Arie T."/>
        </authorList>
    </citation>
    <scope>NUCLEOTIDE SEQUENCE [LARGE SCALE GENOMIC DNA]</scope>
    <source>
        <strain evidence="4 5">160527</strain>
    </source>
</reference>
<evidence type="ECO:0000256" key="1">
    <source>
        <dbReference type="ARBA" id="ARBA00006484"/>
    </source>
</evidence>
<evidence type="ECO:0000313" key="5">
    <source>
        <dbReference type="Proteomes" id="UP000320707"/>
    </source>
</evidence>
<comment type="caution">
    <text evidence="4">The sequence shown here is derived from an EMBL/GenBank/DDBJ whole genome shotgun (WGS) entry which is preliminary data.</text>
</comment>
<dbReference type="InterPro" id="IPR057571">
    <property type="entry name" value="SDR_PhqE-like"/>
</dbReference>
<dbReference type="PRINTS" id="PR00081">
    <property type="entry name" value="GDHRDH"/>
</dbReference>
<sequence length="274" mass="28508">MTPATTHINPLAGSRVLVLGGTGGIGYGVALASLANGTSVFITGSTADKVASTVTQLREAHPQVPADNINGAPVDLANLDMVEKNLTELLDKVKAGGPINHIVHVAGDLHMMPHVSKITTDDLKQGLSVRFAAAVILGKIAPKYLDISSKNSIVLTSGTAGAQPYAGRAIMTAYATLQEGLGKGLAVDLHPLRVNVISPGAVKTPVLNVFVPPEQIEAFLKNLADQTVTKEVGLPEWVAEAYIYAMKDRYCTGTAILSDGGRSIAPAPYLGQPS</sequence>
<accession>A0A559KZA2</accession>